<dbReference type="RefSeq" id="WP_304544274.1">
    <property type="nucleotide sequence ID" value="NZ_JARPTC010000021.1"/>
</dbReference>
<dbReference type="Gene3D" id="2.40.10.220">
    <property type="entry name" value="predicted glycosyltransferase like domains"/>
    <property type="match status" value="1"/>
</dbReference>
<dbReference type="InterPro" id="IPR009926">
    <property type="entry name" value="T3SS_YcgR_PilZN"/>
</dbReference>
<sequence>MAIEKLRIGQKIFVIPLDREEQYISSVYDMDDKGIYVPIPFANSQPLILTREQEIQVKYMTENGGFMFRTQAIGRVNEKDKLPMYIFRYPLDTEITRFQLREFARVPIMLEVEYALPPEKDEPAVFEKVFTVDLSGGGIKLAIKKPFNRGQKLLLCFTIAYKAKKKQQVISTRGQVIRCELVDQDMGTYHIGIKFLDITPQQQDAIMAYVFERMIEIKRRK</sequence>
<dbReference type="AlphaFoldDB" id="A0AAW7ZGQ6"/>
<dbReference type="InterPro" id="IPR009875">
    <property type="entry name" value="PilZ_domain"/>
</dbReference>
<evidence type="ECO:0000259" key="1">
    <source>
        <dbReference type="Pfam" id="PF07238"/>
    </source>
</evidence>
<evidence type="ECO:0000313" key="3">
    <source>
        <dbReference type="EMBL" id="MDO7788384.1"/>
    </source>
</evidence>
<feature type="domain" description="Type III secretion system flagellar brake protein YcgR PilZN" evidence="2">
    <location>
        <begin position="7"/>
        <end position="90"/>
    </location>
</feature>
<proteinExistence type="predicted"/>
<protein>
    <submittedName>
        <fullName evidence="3">PilZ domain-containing protein</fullName>
    </submittedName>
</protein>
<evidence type="ECO:0000313" key="4">
    <source>
        <dbReference type="Proteomes" id="UP001172911"/>
    </source>
</evidence>
<accession>A0AAW7ZGQ6</accession>
<keyword evidence="4" id="KW-1185">Reference proteome</keyword>
<evidence type="ECO:0000259" key="2">
    <source>
        <dbReference type="Pfam" id="PF12945"/>
    </source>
</evidence>
<dbReference type="SUPFAM" id="SSF141371">
    <property type="entry name" value="PilZ domain-like"/>
    <property type="match status" value="1"/>
</dbReference>
<feature type="domain" description="PilZ" evidence="1">
    <location>
        <begin position="99"/>
        <end position="212"/>
    </location>
</feature>
<dbReference type="EMBL" id="JARPTC010000021">
    <property type="protein sequence ID" value="MDO7788384.1"/>
    <property type="molecule type" value="Genomic_DNA"/>
</dbReference>
<name>A0AAW7ZGQ6_9FIRM</name>
<reference evidence="3" key="2">
    <citation type="submission" date="2023-03" db="EMBL/GenBank/DDBJ databases">
        <authorList>
            <person name="Zhang Z."/>
        </authorList>
    </citation>
    <scope>NUCLEOTIDE SEQUENCE</scope>
    <source>
        <strain evidence="3">DSA</strain>
    </source>
</reference>
<dbReference type="Pfam" id="PF07238">
    <property type="entry name" value="PilZ"/>
    <property type="match status" value="1"/>
</dbReference>
<dbReference type="Pfam" id="PF12945">
    <property type="entry name" value="PilZNR"/>
    <property type="match status" value="1"/>
</dbReference>
<dbReference type="GO" id="GO:0035438">
    <property type="term" value="F:cyclic-di-GMP binding"/>
    <property type="evidence" value="ECO:0007669"/>
    <property type="project" value="InterPro"/>
</dbReference>
<comment type="caution">
    <text evidence="3">The sequence shown here is derived from an EMBL/GenBank/DDBJ whole genome shotgun (WGS) entry which is preliminary data.</text>
</comment>
<organism evidence="3 4">
    <name type="scientific">Desulforamulus aquiferis</name>
    <dbReference type="NCBI Taxonomy" id="1397668"/>
    <lineage>
        <taxon>Bacteria</taxon>
        <taxon>Bacillati</taxon>
        <taxon>Bacillota</taxon>
        <taxon>Clostridia</taxon>
        <taxon>Eubacteriales</taxon>
        <taxon>Peptococcaceae</taxon>
        <taxon>Desulforamulus</taxon>
    </lineage>
</organism>
<dbReference type="Proteomes" id="UP001172911">
    <property type="component" value="Unassembled WGS sequence"/>
</dbReference>
<gene>
    <name evidence="3" type="ORF">P6N53_14245</name>
</gene>
<reference evidence="3" key="1">
    <citation type="journal article" date="2023" name="J. Hazard. Mater.">
        <title>Anaerobic biodegradation of pyrene and benzo[a]pyrene by a new sulfate-reducing Desulforamulus aquiferis strain DSA.</title>
        <authorList>
            <person name="Zhang Z."/>
            <person name="Sun J."/>
            <person name="Gong X."/>
            <person name="Wang C."/>
            <person name="Wang H."/>
        </authorList>
    </citation>
    <scope>NUCLEOTIDE SEQUENCE</scope>
    <source>
        <strain evidence="3">DSA</strain>
    </source>
</reference>